<dbReference type="VEuPathDB" id="VectorBase:AFAF021763"/>
<feature type="domain" description="Serpin" evidence="5">
    <location>
        <begin position="34"/>
        <end position="390"/>
    </location>
</feature>
<dbReference type="EMBL" id="AXCN02000897">
    <property type="status" value="NOT_ANNOTATED_CDS"/>
    <property type="molecule type" value="Genomic_DNA"/>
</dbReference>
<evidence type="ECO:0000256" key="2">
    <source>
        <dbReference type="ARBA" id="ARBA00022690"/>
    </source>
</evidence>
<comment type="similarity">
    <text evidence="1 4">Belongs to the serpin family.</text>
</comment>
<sequence length="394" mass="44501">MVFSALLAYCVAIDEPPDPTTDEAIVAGNNKFTLEYLKACYDERTNCIVSPYHVRLALSMFYPVAGAAVQEDFRVAFNLPEDVPTTVEQQCRLIEQLHDGQHLKALSFVLVEETLPLAGDFERLFLRTYDTTVEPVDLTDDIPSAAAVNSFYRIARTEIEDFICEGDVFSLPPCFQLMLFSGVSVLTPLRVRFNPTNTAMERFRFVNAPEQRVPMMRTTTVVRRCEHNEIRCSVVELPFEAASGMSLLLLLPYEGTELRHIINTIGDAHLKQIDERLQSMRTEVKLPTFFVREKTDSKVILSKLGYGGVFEIDDLRIFRDTGRTRLNGFFQHCYLSIDAGSGGAGGLPDGDEQPPADASFHADRPFMFLVRRTLDGNVVQTGYYSRYIDPDEQF</sequence>
<dbReference type="Gene3D" id="3.30.497.10">
    <property type="entry name" value="Antithrombin, subunit I, domain 2"/>
    <property type="match status" value="2"/>
</dbReference>
<dbReference type="SUPFAM" id="SSF56574">
    <property type="entry name" value="Serpins"/>
    <property type="match status" value="1"/>
</dbReference>
<dbReference type="EnsemblMetazoa" id="AFAF021763-RA">
    <property type="protein sequence ID" value="AFAF021763-PA"/>
    <property type="gene ID" value="AFAF021763"/>
</dbReference>
<keyword evidence="2" id="KW-0646">Protease inhibitor</keyword>
<dbReference type="PANTHER" id="PTHR11461:SF211">
    <property type="entry name" value="GH10112P-RELATED"/>
    <property type="match status" value="1"/>
</dbReference>
<dbReference type="InterPro" id="IPR000215">
    <property type="entry name" value="Serpin_fam"/>
</dbReference>
<dbReference type="InterPro" id="IPR023796">
    <property type="entry name" value="Serpin_dom"/>
</dbReference>
<organism evidence="6 7">
    <name type="scientific">Anopheles farauti</name>
    <dbReference type="NCBI Taxonomy" id="69004"/>
    <lineage>
        <taxon>Eukaryota</taxon>
        <taxon>Metazoa</taxon>
        <taxon>Ecdysozoa</taxon>
        <taxon>Arthropoda</taxon>
        <taxon>Hexapoda</taxon>
        <taxon>Insecta</taxon>
        <taxon>Pterygota</taxon>
        <taxon>Neoptera</taxon>
        <taxon>Endopterygota</taxon>
        <taxon>Diptera</taxon>
        <taxon>Nematocera</taxon>
        <taxon>Culicoidea</taxon>
        <taxon>Culicidae</taxon>
        <taxon>Anophelinae</taxon>
        <taxon>Anopheles</taxon>
    </lineage>
</organism>
<dbReference type="GO" id="GO:0005615">
    <property type="term" value="C:extracellular space"/>
    <property type="evidence" value="ECO:0007669"/>
    <property type="project" value="InterPro"/>
</dbReference>
<dbReference type="AlphaFoldDB" id="A0A1Y9H9M1"/>
<dbReference type="InterPro" id="IPR042178">
    <property type="entry name" value="Serpin_sf_1"/>
</dbReference>
<dbReference type="Proteomes" id="UP000075886">
    <property type="component" value="Unassembled WGS sequence"/>
</dbReference>
<proteinExistence type="inferred from homology"/>
<evidence type="ECO:0000256" key="1">
    <source>
        <dbReference type="ARBA" id="ARBA00009500"/>
    </source>
</evidence>
<dbReference type="SMART" id="SM00093">
    <property type="entry name" value="SERPIN"/>
    <property type="match status" value="1"/>
</dbReference>
<dbReference type="PANTHER" id="PTHR11461">
    <property type="entry name" value="SERINE PROTEASE INHIBITOR, SERPIN"/>
    <property type="match status" value="1"/>
</dbReference>
<evidence type="ECO:0000313" key="6">
    <source>
        <dbReference type="EnsemblMetazoa" id="AFAF021763-PA"/>
    </source>
</evidence>
<name>A0A1Y9H9M1_9DIPT</name>
<evidence type="ECO:0000259" key="5">
    <source>
        <dbReference type="SMART" id="SM00093"/>
    </source>
</evidence>
<accession>A0A1Y9H9M1</accession>
<evidence type="ECO:0000313" key="7">
    <source>
        <dbReference type="Proteomes" id="UP000075886"/>
    </source>
</evidence>
<evidence type="ECO:0000256" key="3">
    <source>
        <dbReference type="ARBA" id="ARBA00022900"/>
    </source>
</evidence>
<dbReference type="Pfam" id="PF00079">
    <property type="entry name" value="Serpin"/>
    <property type="match status" value="1"/>
</dbReference>
<keyword evidence="3" id="KW-0722">Serine protease inhibitor</keyword>
<reference evidence="6" key="2">
    <citation type="submission" date="2020-05" db="UniProtKB">
        <authorList>
            <consortium name="EnsemblMetazoa"/>
        </authorList>
    </citation>
    <scope>IDENTIFICATION</scope>
    <source>
        <strain evidence="6">FAR1</strain>
    </source>
</reference>
<dbReference type="STRING" id="69004.A0A1Y9H9M1"/>
<protein>
    <recommendedName>
        <fullName evidence="5">Serpin domain-containing protein</fullName>
    </recommendedName>
</protein>
<evidence type="ECO:0000256" key="4">
    <source>
        <dbReference type="RuleBase" id="RU000411"/>
    </source>
</evidence>
<keyword evidence="7" id="KW-1185">Reference proteome</keyword>
<dbReference type="InterPro" id="IPR036186">
    <property type="entry name" value="Serpin_sf"/>
</dbReference>
<reference evidence="7" key="1">
    <citation type="submission" date="2014-01" db="EMBL/GenBank/DDBJ databases">
        <title>The Genome Sequence of Anopheles farauti FAR1 (V2).</title>
        <authorList>
            <consortium name="The Broad Institute Genomics Platform"/>
            <person name="Neafsey D.E."/>
            <person name="Besansky N."/>
            <person name="Howell P."/>
            <person name="Walton C."/>
            <person name="Young S.K."/>
            <person name="Zeng Q."/>
            <person name="Gargeya S."/>
            <person name="Fitzgerald M."/>
            <person name="Haas B."/>
            <person name="Abouelleil A."/>
            <person name="Allen A.W."/>
            <person name="Alvarado L."/>
            <person name="Arachchi H.M."/>
            <person name="Berlin A.M."/>
            <person name="Chapman S.B."/>
            <person name="Gainer-Dewar J."/>
            <person name="Goldberg J."/>
            <person name="Griggs A."/>
            <person name="Gujja S."/>
            <person name="Hansen M."/>
            <person name="Howarth C."/>
            <person name="Imamovic A."/>
            <person name="Ireland A."/>
            <person name="Larimer J."/>
            <person name="McCowan C."/>
            <person name="Murphy C."/>
            <person name="Pearson M."/>
            <person name="Poon T.W."/>
            <person name="Priest M."/>
            <person name="Roberts A."/>
            <person name="Saif S."/>
            <person name="Shea T."/>
            <person name="Sisk P."/>
            <person name="Sykes S."/>
            <person name="Wortman J."/>
            <person name="Nusbaum C."/>
            <person name="Birren B."/>
        </authorList>
    </citation>
    <scope>NUCLEOTIDE SEQUENCE [LARGE SCALE GENOMIC DNA]</scope>
    <source>
        <strain evidence="7">FAR1</strain>
    </source>
</reference>
<dbReference type="GO" id="GO:0004867">
    <property type="term" value="F:serine-type endopeptidase inhibitor activity"/>
    <property type="evidence" value="ECO:0007669"/>
    <property type="project" value="UniProtKB-KW"/>
</dbReference>